<dbReference type="KEGG" id="smon:AWR27_22595"/>
<evidence type="ECO:0000256" key="1">
    <source>
        <dbReference type="ARBA" id="ARBA00022670"/>
    </source>
</evidence>
<feature type="signal peptide" evidence="9">
    <location>
        <begin position="1"/>
        <end position="22"/>
    </location>
</feature>
<gene>
    <name evidence="10" type="ORF">AWR27_22595</name>
</gene>
<accession>A0A1P9X2J1</accession>
<evidence type="ECO:0000256" key="5">
    <source>
        <dbReference type="PIRSR" id="PIRSR600246-1"/>
    </source>
</evidence>
<dbReference type="Proteomes" id="UP000187941">
    <property type="component" value="Chromosome"/>
</dbReference>
<feature type="binding site" evidence="6">
    <location>
        <begin position="279"/>
        <end position="282"/>
    </location>
    <ligand>
        <name>substrate</name>
    </ligand>
</feature>
<keyword evidence="9" id="KW-0732">Signal</keyword>
<dbReference type="OrthoDB" id="9780217at2"/>
<evidence type="ECO:0000256" key="2">
    <source>
        <dbReference type="ARBA" id="ARBA00022801"/>
    </source>
</evidence>
<feature type="chain" id="PRO_5012117147" description="Isoaspartyl peptidase" evidence="9">
    <location>
        <begin position="23"/>
        <end position="362"/>
    </location>
</feature>
<dbReference type="GO" id="GO:0006508">
    <property type="term" value="P:proteolysis"/>
    <property type="evidence" value="ECO:0007669"/>
    <property type="project" value="UniProtKB-KW"/>
</dbReference>
<feature type="region of interest" description="Disordered" evidence="8">
    <location>
        <begin position="189"/>
        <end position="208"/>
    </location>
</feature>
<keyword evidence="1" id="KW-0645">Protease</keyword>
<keyword evidence="11" id="KW-1185">Reference proteome</keyword>
<evidence type="ECO:0000313" key="11">
    <source>
        <dbReference type="Proteomes" id="UP000187941"/>
    </source>
</evidence>
<evidence type="ECO:0000256" key="8">
    <source>
        <dbReference type="SAM" id="MobiDB-lite"/>
    </source>
</evidence>
<dbReference type="Gene3D" id="3.60.20.30">
    <property type="entry name" value="(Glycosyl)asparaginase"/>
    <property type="match status" value="1"/>
</dbReference>
<dbReference type="PANTHER" id="PTHR10188:SF6">
    <property type="entry name" value="N(4)-(BETA-N-ACETYLGLUCOSAMINYL)-L-ASPARAGINASE"/>
    <property type="match status" value="1"/>
</dbReference>
<keyword evidence="2" id="KW-0378">Hydrolase</keyword>
<dbReference type="EMBL" id="CP014263">
    <property type="protein sequence ID" value="AQG81846.1"/>
    <property type="molecule type" value="Genomic_DNA"/>
</dbReference>
<sequence length="362" mass="38292">MKNPLLIAASIAALLTSMVGMAQTQSPITLVIHGGAGTITRKNMTPEKEQAYRAVLNQALQTGYAVLKRGGTSLDAVEATVRVMEDSPLFNAGKGAVFTHEGRNELDASVMDGKTLKAGAIAGVTTIKNPISTARRVMDKSEHVMMIGPGAEAFAKAQGMELVDPKYFYTETRWQGLQKALQEEKVQLDHTEAPAKPANAPKARNAESPKTGAILNETIFTEGNKFGTVGCVALDQYGNLAAGTSTGGMTNKRYGRVGDAPIIGAGTYANNATCAISATGHGEYFIRAVVGFDVSALMAYKGLSVNDAANEVVMKKLVEMGGEGGLIALDRRGNIAMPFNSEGMYRGYIKADGTSEVLIYKD</sequence>
<dbReference type="InterPro" id="IPR000246">
    <property type="entry name" value="Peptidase_T2"/>
</dbReference>
<dbReference type="AlphaFoldDB" id="A0A1P9X2J1"/>
<dbReference type="STRING" id="1178516.AWR27_22595"/>
<feature type="compositionally biased region" description="Low complexity" evidence="8">
    <location>
        <begin position="194"/>
        <end position="203"/>
    </location>
</feature>
<feature type="binding site" evidence="6">
    <location>
        <begin position="256"/>
        <end position="259"/>
    </location>
    <ligand>
        <name>substrate</name>
    </ligand>
</feature>
<proteinExistence type="predicted"/>
<keyword evidence="3" id="KW-0068">Autocatalytic cleavage</keyword>
<name>A0A1P9X2J1_9BACT</name>
<dbReference type="FunFam" id="3.60.20.30:FF:000001">
    <property type="entry name" value="Isoaspartyl peptidase/L-asparaginase"/>
    <property type="match status" value="1"/>
</dbReference>
<feature type="active site" description="Nucleophile" evidence="5">
    <location>
        <position position="228"/>
    </location>
</feature>
<feature type="site" description="Cleavage; by autolysis" evidence="7">
    <location>
        <begin position="227"/>
        <end position="228"/>
    </location>
</feature>
<evidence type="ECO:0000256" key="3">
    <source>
        <dbReference type="ARBA" id="ARBA00022813"/>
    </source>
</evidence>
<evidence type="ECO:0000256" key="7">
    <source>
        <dbReference type="PIRSR" id="PIRSR600246-3"/>
    </source>
</evidence>
<dbReference type="CDD" id="cd04701">
    <property type="entry name" value="Asparaginase_2"/>
    <property type="match status" value="1"/>
</dbReference>
<evidence type="ECO:0000256" key="4">
    <source>
        <dbReference type="ARBA" id="ARBA00069124"/>
    </source>
</evidence>
<dbReference type="InterPro" id="IPR029055">
    <property type="entry name" value="Ntn_hydrolases_N"/>
</dbReference>
<protein>
    <recommendedName>
        <fullName evidence="4">Isoaspartyl peptidase</fullName>
    </recommendedName>
</protein>
<dbReference type="GO" id="GO:0008233">
    <property type="term" value="F:peptidase activity"/>
    <property type="evidence" value="ECO:0007669"/>
    <property type="project" value="UniProtKB-KW"/>
</dbReference>
<evidence type="ECO:0000256" key="9">
    <source>
        <dbReference type="SAM" id="SignalP"/>
    </source>
</evidence>
<reference evidence="10 11" key="1">
    <citation type="submission" date="2016-01" db="EMBL/GenBank/DDBJ databases">
        <authorList>
            <person name="Oliw E.H."/>
        </authorList>
    </citation>
    <scope>NUCLEOTIDE SEQUENCE [LARGE SCALE GENOMIC DNA]</scope>
    <source>
        <strain evidence="10 11">DY10</strain>
    </source>
</reference>
<dbReference type="GO" id="GO:0016811">
    <property type="term" value="F:hydrolase activity, acting on carbon-nitrogen (but not peptide) bonds, in linear amides"/>
    <property type="evidence" value="ECO:0007669"/>
    <property type="project" value="UniProtKB-ARBA"/>
</dbReference>
<evidence type="ECO:0000256" key="6">
    <source>
        <dbReference type="PIRSR" id="PIRSR600246-2"/>
    </source>
</evidence>
<organism evidence="10 11">
    <name type="scientific">Spirosoma montaniterrae</name>
    <dbReference type="NCBI Taxonomy" id="1178516"/>
    <lineage>
        <taxon>Bacteria</taxon>
        <taxon>Pseudomonadati</taxon>
        <taxon>Bacteroidota</taxon>
        <taxon>Cytophagia</taxon>
        <taxon>Cytophagales</taxon>
        <taxon>Cytophagaceae</taxon>
        <taxon>Spirosoma</taxon>
    </lineage>
</organism>
<dbReference type="PANTHER" id="PTHR10188">
    <property type="entry name" value="L-ASPARAGINASE"/>
    <property type="match status" value="1"/>
</dbReference>
<evidence type="ECO:0000313" key="10">
    <source>
        <dbReference type="EMBL" id="AQG81846.1"/>
    </source>
</evidence>
<dbReference type="Pfam" id="PF01112">
    <property type="entry name" value="Asparaginase_2"/>
    <property type="match status" value="1"/>
</dbReference>
<dbReference type="SUPFAM" id="SSF56235">
    <property type="entry name" value="N-terminal nucleophile aminohydrolases (Ntn hydrolases)"/>
    <property type="match status" value="1"/>
</dbReference>